<organism evidence="6 7">
    <name type="scientific">Gloeocapsopsis dulcis AAB1 = 1H9</name>
    <dbReference type="NCBI Taxonomy" id="1433147"/>
    <lineage>
        <taxon>Bacteria</taxon>
        <taxon>Bacillati</taxon>
        <taxon>Cyanobacteriota</taxon>
        <taxon>Cyanophyceae</taxon>
        <taxon>Oscillatoriophycideae</taxon>
        <taxon>Chroococcales</taxon>
        <taxon>Chroococcaceae</taxon>
        <taxon>Gloeocapsopsis</taxon>
        <taxon>Gloeocapsopsis dulcis</taxon>
    </lineage>
</organism>
<keyword evidence="7" id="KW-1185">Reference proteome</keyword>
<proteinExistence type="predicted"/>
<dbReference type="Gene3D" id="3.40.50.300">
    <property type="entry name" value="P-loop containing nucleotide triphosphate hydrolases"/>
    <property type="match status" value="2"/>
</dbReference>
<dbReference type="PANTHER" id="PTHR45766">
    <property type="entry name" value="DNA ANNEALING HELICASE AND ENDONUCLEASE ZRANB3 FAMILY MEMBER"/>
    <property type="match status" value="1"/>
</dbReference>
<dbReference type="InterPro" id="IPR006935">
    <property type="entry name" value="Helicase/UvrB_N"/>
</dbReference>
<reference evidence="6 7" key="1">
    <citation type="journal article" date="2019" name="Front. Microbiol.">
        <title>Genomic Features for Desiccation Tolerance and Sugar Biosynthesis in the Extremophile Gloeocapsopsis sp. UTEX B3054.</title>
        <authorList>
            <person name="Urrejola C."/>
            <person name="Alcorta J."/>
            <person name="Salas L."/>
            <person name="Vasquez M."/>
            <person name="Polz M.F."/>
            <person name="Vicuna R."/>
            <person name="Diez B."/>
        </authorList>
    </citation>
    <scope>NUCLEOTIDE SEQUENCE [LARGE SCALE GENOMIC DNA]</scope>
    <source>
        <strain evidence="6 7">1H9</strain>
    </source>
</reference>
<evidence type="ECO:0000313" key="6">
    <source>
        <dbReference type="EMBL" id="MUL39488.1"/>
    </source>
</evidence>
<feature type="region of interest" description="Disordered" evidence="2">
    <location>
        <begin position="618"/>
        <end position="639"/>
    </location>
</feature>
<name>A0A6N8G254_9CHRO</name>
<dbReference type="AlphaFoldDB" id="A0A6N8G254"/>
<evidence type="ECO:0000259" key="3">
    <source>
        <dbReference type="PROSITE" id="PS50035"/>
    </source>
</evidence>
<dbReference type="GO" id="GO:0003677">
    <property type="term" value="F:DNA binding"/>
    <property type="evidence" value="ECO:0007669"/>
    <property type="project" value="InterPro"/>
</dbReference>
<feature type="domain" description="Helicase ATP-binding" evidence="4">
    <location>
        <begin position="226"/>
        <end position="384"/>
    </location>
</feature>
<dbReference type="PROSITE" id="PS50035">
    <property type="entry name" value="PLD"/>
    <property type="match status" value="1"/>
</dbReference>
<dbReference type="InterPro" id="IPR014001">
    <property type="entry name" value="Helicase_ATP-bd"/>
</dbReference>
<evidence type="ECO:0000256" key="2">
    <source>
        <dbReference type="SAM" id="MobiDB-lite"/>
    </source>
</evidence>
<dbReference type="Proteomes" id="UP000441797">
    <property type="component" value="Unassembled WGS sequence"/>
</dbReference>
<feature type="domain" description="PLD phosphodiesterase" evidence="3">
    <location>
        <begin position="112"/>
        <end position="139"/>
    </location>
</feature>
<dbReference type="InterPro" id="IPR001736">
    <property type="entry name" value="PLipase_D/transphosphatidylase"/>
</dbReference>
<evidence type="ECO:0008006" key="8">
    <source>
        <dbReference type="Google" id="ProtNLM"/>
    </source>
</evidence>
<dbReference type="Pfam" id="PF00271">
    <property type="entry name" value="Helicase_C"/>
    <property type="match status" value="1"/>
</dbReference>
<dbReference type="GO" id="GO:0006793">
    <property type="term" value="P:phosphorus metabolic process"/>
    <property type="evidence" value="ECO:0007669"/>
    <property type="project" value="UniProtKB-ARBA"/>
</dbReference>
<dbReference type="InterPro" id="IPR027417">
    <property type="entry name" value="P-loop_NTPase"/>
</dbReference>
<dbReference type="RefSeq" id="WP_105219363.1">
    <property type="nucleotide sequence ID" value="NZ_CAWNSU010000034.1"/>
</dbReference>
<evidence type="ECO:0000259" key="4">
    <source>
        <dbReference type="PROSITE" id="PS51192"/>
    </source>
</evidence>
<feature type="compositionally biased region" description="Basic and acidic residues" evidence="2">
    <location>
        <begin position="625"/>
        <end position="636"/>
    </location>
</feature>
<dbReference type="Pfam" id="PF13091">
    <property type="entry name" value="PLDc_2"/>
    <property type="match status" value="1"/>
</dbReference>
<dbReference type="InterPro" id="IPR049730">
    <property type="entry name" value="SNF2/RAD54-like_C"/>
</dbReference>
<dbReference type="InterPro" id="IPR001650">
    <property type="entry name" value="Helicase_C-like"/>
</dbReference>
<dbReference type="SMART" id="SM00487">
    <property type="entry name" value="DEXDc"/>
    <property type="match status" value="1"/>
</dbReference>
<evidence type="ECO:0000256" key="1">
    <source>
        <dbReference type="ARBA" id="ARBA00022801"/>
    </source>
</evidence>
<protein>
    <recommendedName>
        <fullName evidence="8">Helicase</fullName>
    </recommendedName>
</protein>
<dbReference type="Pfam" id="PF04851">
    <property type="entry name" value="ResIII"/>
    <property type="match status" value="1"/>
</dbReference>
<gene>
    <name evidence="6" type="ORF">BWI75_25270</name>
</gene>
<dbReference type="PANTHER" id="PTHR45766:SF6">
    <property type="entry name" value="SWI_SNF-RELATED MATRIX-ASSOCIATED ACTIN-DEPENDENT REGULATOR OF CHROMATIN SUBFAMILY A-LIKE PROTEIN 1"/>
    <property type="match status" value="1"/>
</dbReference>
<dbReference type="Gene3D" id="3.30.870.10">
    <property type="entry name" value="Endonuclease Chain A"/>
    <property type="match status" value="1"/>
</dbReference>
<dbReference type="SMART" id="SM00490">
    <property type="entry name" value="HELICc"/>
    <property type="match status" value="1"/>
</dbReference>
<dbReference type="PROSITE" id="PS51192">
    <property type="entry name" value="HELICASE_ATP_BIND_1"/>
    <property type="match status" value="1"/>
</dbReference>
<keyword evidence="1" id="KW-0378">Hydrolase</keyword>
<evidence type="ECO:0000259" key="5">
    <source>
        <dbReference type="PROSITE" id="PS51194"/>
    </source>
</evidence>
<sequence>MPPFDSLPDVWFEPLVTFEHIKQSFSQGEQEIRIATGFFTIAGWNLIRSHVRKKKVYLLVGIVEPSEGQARDMLVAEIIKDLSKGLGDNRRQAVIELVQRLELKLFGVVDARSTKHHGKLYLVDRNLAIFSSANTTYNGFINQNESGNIVKDKSKVEYLVDCFDLYFSQANDISEELLQALKRWLRLVVPWDIYLKTMLCLEDIKPTQRQYKEPASFQRDIIARVLRNIKNHRGSFLVASTGLGKTVLATYVALQLFEAKEIDRVMVVAPKQVQKMWKDELGLACLSGELFTYFTLFQTDSDRDGSLDDFEDIAENLFNDKWLLVLDESHILRNRFHRGEQQTTFNRLLPLIKGSSCKVIAMTGSPLSRDVENVNSQLLLLPHTASPNVLLPDLFEDSRGWSIDNVDELRNFPVASLMSMPHVAKNYGRTDERGLYIMYGQQKRYIPEVVLHRVDYSLMLEDEITHLFREGYLEGREDITRSSIEKEVRIAWASSPKVLEETLAKVVDTPGELGYDNFTFRRTPTERKRAIVPILKKLATIAFLADIKIQALKNIVEEEFIKGRKIIIFCERLATAVYLENGLNASLPTVRIFATVEKRQAYKYDFKRDQEITNGLLGFAPESNAGHKKEKSDRPQTKKRSLPTYDILITTDAFGVGINLQDASVVINYDTAWTPISPIQRAGRVLRPWKDPRTVQIYTFVPHLVNSTDELVKLDKIAWRWDNLKNRHDESLRIIELPVLPDEETRQIYMPDVASTVSIRSVPLDIEEISDIDVSSFFMHTSKLQQDRERAIALPDDITSAIIYGGKYHAIYLLMRISDEYKWTIYNIDKRKLEDSTDIELLNLIQCTEDTPTALVDPDKIEDCTTTAIQMWCDRHKVNYESVFRICTLYLHPGGEVQTNLFG</sequence>
<dbReference type="GO" id="GO:0005524">
    <property type="term" value="F:ATP binding"/>
    <property type="evidence" value="ECO:0007669"/>
    <property type="project" value="InterPro"/>
</dbReference>
<dbReference type="EMBL" id="NAPY01000086">
    <property type="protein sequence ID" value="MUL39488.1"/>
    <property type="molecule type" value="Genomic_DNA"/>
</dbReference>
<dbReference type="SUPFAM" id="SSF56024">
    <property type="entry name" value="Phospholipase D/nuclease"/>
    <property type="match status" value="1"/>
</dbReference>
<dbReference type="OrthoDB" id="415161at2"/>
<feature type="domain" description="Helicase C-terminal" evidence="5">
    <location>
        <begin position="548"/>
        <end position="740"/>
    </location>
</feature>
<comment type="caution">
    <text evidence="6">The sequence shown here is derived from an EMBL/GenBank/DDBJ whole genome shotgun (WGS) entry which is preliminary data.</text>
</comment>
<evidence type="ECO:0000313" key="7">
    <source>
        <dbReference type="Proteomes" id="UP000441797"/>
    </source>
</evidence>
<accession>A0A6N8G254</accession>
<dbReference type="SUPFAM" id="SSF52540">
    <property type="entry name" value="P-loop containing nucleoside triphosphate hydrolases"/>
    <property type="match status" value="1"/>
</dbReference>
<dbReference type="PROSITE" id="PS51194">
    <property type="entry name" value="HELICASE_CTER"/>
    <property type="match status" value="1"/>
</dbReference>
<dbReference type="CDD" id="cd18793">
    <property type="entry name" value="SF2_C_SNF"/>
    <property type="match status" value="1"/>
</dbReference>
<dbReference type="InterPro" id="IPR025202">
    <property type="entry name" value="PLD-like_dom"/>
</dbReference>
<dbReference type="GO" id="GO:0016787">
    <property type="term" value="F:hydrolase activity"/>
    <property type="evidence" value="ECO:0007669"/>
    <property type="project" value="UniProtKB-KW"/>
</dbReference>